<dbReference type="InterPro" id="IPR026147">
    <property type="entry name" value="Rab3GAP1_conserved"/>
</dbReference>
<evidence type="ECO:0000256" key="5">
    <source>
        <dbReference type="ARBA" id="ARBA00022490"/>
    </source>
</evidence>
<dbReference type="Proteomes" id="UP001642540">
    <property type="component" value="Unassembled WGS sequence"/>
</dbReference>
<dbReference type="PANTHER" id="PTHR21422:SF9">
    <property type="entry name" value="RAB3 GTPASE-ACTIVATING PROTEIN CATALYTIC SUBUNIT"/>
    <property type="match status" value="1"/>
</dbReference>
<reference evidence="8 9" key="1">
    <citation type="submission" date="2024-08" db="EMBL/GenBank/DDBJ databases">
        <authorList>
            <person name="Cucini C."/>
            <person name="Frati F."/>
        </authorList>
    </citation>
    <scope>NUCLEOTIDE SEQUENCE [LARGE SCALE GENOMIC DNA]</scope>
</reference>
<evidence type="ECO:0000259" key="7">
    <source>
        <dbReference type="Pfam" id="PF13890"/>
    </source>
</evidence>
<dbReference type="Pfam" id="PF13890">
    <property type="entry name" value="Rab3-GTPase_cat"/>
    <property type="match status" value="1"/>
</dbReference>
<evidence type="ECO:0000313" key="8">
    <source>
        <dbReference type="EMBL" id="CAL8097384.1"/>
    </source>
</evidence>
<dbReference type="InterPro" id="IPR045700">
    <property type="entry name" value="Rab3GAP1"/>
</dbReference>
<protein>
    <recommendedName>
        <fullName evidence="3">Rab3 GTPase-activating protein catalytic subunit</fullName>
    </recommendedName>
</protein>
<comment type="caution">
    <text evidence="8">The sequence shown here is derived from an EMBL/GenBank/DDBJ whole genome shotgun (WGS) entry which is preliminary data.</text>
</comment>
<keyword evidence="9" id="KW-1185">Reference proteome</keyword>
<name>A0ABP1QCM4_9HEXA</name>
<feature type="region of interest" description="Disordered" evidence="6">
    <location>
        <begin position="565"/>
        <end position="586"/>
    </location>
</feature>
<evidence type="ECO:0000313" key="9">
    <source>
        <dbReference type="Proteomes" id="UP001642540"/>
    </source>
</evidence>
<evidence type="ECO:0000256" key="3">
    <source>
        <dbReference type="ARBA" id="ARBA00015817"/>
    </source>
</evidence>
<evidence type="ECO:0000256" key="2">
    <source>
        <dbReference type="ARBA" id="ARBA00008856"/>
    </source>
</evidence>
<sequence>MKNSEPVDVLSMDVDDQFEDFTTASDWEQFTARLEQLLSEWLGKPVEPENVTNNWVVIQEKVTFSDFPFNFSYYRRVTTAELNDGSSIMESMEPVNTSPSYPPYILRMLSSEPDFPPCSTPCPVSEFFSLEEFAVLTSTAAEPVHKESRLKLLLSSACIALNNTTCNFPIFIQYHGWNQNYYYGVAESGGVRTAFQMIRLKSVMIPTYLSGLIDVFKSKIGQSLSAPIIITAHFFYNMNAWHEDFTYDSFPPELFDVLKVEHTENSGVSGETDKESTRVSINQWSQFYSQTTIIPFGSMDDPFSSLELVCGWPTLTDDIVVDSSTYTDLEPENSPEWHFSLKLDANADFRLRDVIEGIWNLNTEYVSIKDVLGKSIEDNEDTAQYTSALDRLTADPVSQLPVAGINTVIGSAHRRLLYSPSLYSDLPPISSENIDASLRFLFPDADPNPSLPYPSSFDRVPDLKKDATINFWENLQGVKSAPIGSLVWRLATLIGNLHAYNGGNMAVAHMWTEFVLELRYRLEKSTLICGLERGAPNSNSCLLNQKLQMLNCCIEKKIARAEKENEKNVSEDVEFAEPEQESEDDDEFFDCDDTINSNANEIAVAKFVKPTGRLRKCGRLRLLNTGEPMYIPITQDPAPLTEDVVEEQAKILVELGNDAEGSEMRAKMMSASLLSDMEAFKAANPGAILEDFVRWYSPRDWIESDDIDKFGNKIGELSARMKVPGNLWIDVWSTAQSVPVRRQKRLFDDTREAEKVLHWMGNQTLSDICHLLFPCIVHAAALKVAEEAEKLSLDYQLPVNLPQQVSQLSRCFGHICGSASETNAAKNLVLSSLSRCEGEITQIRSFQHKFPSIDLTKILKAKQEHKETYGPDFLPKHIKIEGGYRSDVGKTIREIFIKEQCVSHLLESENEFKFGKPAKRVFVLKYIPPKSIANESVGYLCLPQRMSCLVKEDLFVSAGTFSLRTDLG</sequence>
<evidence type="ECO:0000256" key="4">
    <source>
        <dbReference type="ARBA" id="ARBA00022468"/>
    </source>
</evidence>
<accession>A0ABP1QCM4</accession>
<feature type="compositionally biased region" description="Acidic residues" evidence="6">
    <location>
        <begin position="571"/>
        <end position="586"/>
    </location>
</feature>
<dbReference type="EMBL" id="CAXLJM020000028">
    <property type="protein sequence ID" value="CAL8097384.1"/>
    <property type="molecule type" value="Genomic_DNA"/>
</dbReference>
<keyword evidence="5" id="KW-0963">Cytoplasm</keyword>
<dbReference type="PANTHER" id="PTHR21422">
    <property type="entry name" value="RAB3 GTPASE-ACTIVATING PROTEIN CATALYTIC SUBUNIT"/>
    <property type="match status" value="1"/>
</dbReference>
<gene>
    <name evidence="8" type="ORF">ODALV1_LOCUS9631</name>
</gene>
<organism evidence="8 9">
    <name type="scientific">Orchesella dallaii</name>
    <dbReference type="NCBI Taxonomy" id="48710"/>
    <lineage>
        <taxon>Eukaryota</taxon>
        <taxon>Metazoa</taxon>
        <taxon>Ecdysozoa</taxon>
        <taxon>Arthropoda</taxon>
        <taxon>Hexapoda</taxon>
        <taxon>Collembola</taxon>
        <taxon>Entomobryomorpha</taxon>
        <taxon>Entomobryoidea</taxon>
        <taxon>Orchesellidae</taxon>
        <taxon>Orchesellinae</taxon>
        <taxon>Orchesella</taxon>
    </lineage>
</organism>
<feature type="domain" description="Rab3GAP catalytic subunit conserved" evidence="7">
    <location>
        <begin position="609"/>
        <end position="760"/>
    </location>
</feature>
<evidence type="ECO:0000256" key="1">
    <source>
        <dbReference type="ARBA" id="ARBA00004496"/>
    </source>
</evidence>
<comment type="similarity">
    <text evidence="2">Belongs to the Rab3-GAP catalytic subunit family.</text>
</comment>
<keyword evidence="4" id="KW-0343">GTPase activation</keyword>
<evidence type="ECO:0000256" key="6">
    <source>
        <dbReference type="SAM" id="MobiDB-lite"/>
    </source>
</evidence>
<proteinExistence type="inferred from homology"/>
<comment type="subcellular location">
    <subcellularLocation>
        <location evidence="1">Cytoplasm</location>
    </subcellularLocation>
</comment>